<proteinExistence type="predicted"/>
<dbReference type="InterPro" id="IPR021462">
    <property type="entry name" value="DUF3114"/>
</dbReference>
<evidence type="ECO:0000313" key="2">
    <source>
        <dbReference type="Proteomes" id="UP000069526"/>
    </source>
</evidence>
<dbReference type="AlphaFoldDB" id="A0A116P4G0"/>
<evidence type="ECO:0000313" key="1">
    <source>
        <dbReference type="EMBL" id="CYW37567.1"/>
    </source>
</evidence>
<sequence length="145" mass="16951">MVNKYQVRHEPTNCKILVDFHSEFILSETGDFVLIGEGDDSLASLANGAFFNYARANNQEHRDLDINPVSLYDPAFRKQTLARKNGRFQAAIYFAGKPLRLWPRLWYYHYANPRGIYARESRSKKYYVKQAGKSLKNELKSRKNR</sequence>
<gene>
    <name evidence="1" type="ORF">ERS132539_01421</name>
</gene>
<reference evidence="1 2" key="1">
    <citation type="submission" date="2016-02" db="EMBL/GenBank/DDBJ databases">
        <authorList>
            <consortium name="Pathogen Informatics"/>
        </authorList>
    </citation>
    <scope>NUCLEOTIDE SEQUENCE [LARGE SCALE GENOMIC DNA]</scope>
    <source>
        <strain evidence="1 2">SS1013</strain>
    </source>
</reference>
<protein>
    <submittedName>
        <fullName evidence="1">Putative cytoplasmic protein</fullName>
    </submittedName>
</protein>
<dbReference type="Pfam" id="PF11311">
    <property type="entry name" value="DUF3114"/>
    <property type="match status" value="1"/>
</dbReference>
<name>A0A116P4G0_STRSU</name>
<accession>A0A116P4G0</accession>
<dbReference type="Proteomes" id="UP000069526">
    <property type="component" value="Unassembled WGS sequence"/>
</dbReference>
<organism evidence="1 2">
    <name type="scientific">Streptococcus suis</name>
    <dbReference type="NCBI Taxonomy" id="1307"/>
    <lineage>
        <taxon>Bacteria</taxon>
        <taxon>Bacillati</taxon>
        <taxon>Bacillota</taxon>
        <taxon>Bacilli</taxon>
        <taxon>Lactobacillales</taxon>
        <taxon>Streptococcaceae</taxon>
        <taxon>Streptococcus</taxon>
    </lineage>
</organism>
<dbReference type="EMBL" id="FIJK01000034">
    <property type="protein sequence ID" value="CYW37567.1"/>
    <property type="molecule type" value="Genomic_DNA"/>
</dbReference>